<dbReference type="EMBL" id="MCGI01000001">
    <property type="protein sequence ID" value="ODM12337.1"/>
    <property type="molecule type" value="Genomic_DNA"/>
</dbReference>
<dbReference type="PANTHER" id="PTHR43133">
    <property type="entry name" value="RNA POLYMERASE ECF-TYPE SIGMA FACTO"/>
    <property type="match status" value="1"/>
</dbReference>
<comment type="similarity">
    <text evidence="1">Belongs to the sigma-70 factor family. ECF subfamily.</text>
</comment>
<dbReference type="InterPro" id="IPR036388">
    <property type="entry name" value="WH-like_DNA-bd_sf"/>
</dbReference>
<dbReference type="RefSeq" id="WP_069155104.1">
    <property type="nucleotide sequence ID" value="NZ_DBFYTC010000233.1"/>
</dbReference>
<dbReference type="InterPro" id="IPR039425">
    <property type="entry name" value="RNA_pol_sigma-70-like"/>
</dbReference>
<feature type="domain" description="RNA polymerase sigma factor 70 region 4 type 2" evidence="7">
    <location>
        <begin position="114"/>
        <end position="162"/>
    </location>
</feature>
<dbReference type="Gene3D" id="1.10.10.10">
    <property type="entry name" value="Winged helix-like DNA-binding domain superfamily/Winged helix DNA-binding domain"/>
    <property type="match status" value="1"/>
</dbReference>
<dbReference type="InterPro" id="IPR013324">
    <property type="entry name" value="RNA_pol_sigma_r3/r4-like"/>
</dbReference>
<name>A0A1E3AUF8_9FIRM</name>
<evidence type="ECO:0000259" key="6">
    <source>
        <dbReference type="Pfam" id="PF04542"/>
    </source>
</evidence>
<dbReference type="GO" id="GO:0006352">
    <property type="term" value="P:DNA-templated transcription initiation"/>
    <property type="evidence" value="ECO:0007669"/>
    <property type="project" value="InterPro"/>
</dbReference>
<dbReference type="PANTHER" id="PTHR43133:SF8">
    <property type="entry name" value="RNA POLYMERASE SIGMA FACTOR HI_1459-RELATED"/>
    <property type="match status" value="1"/>
</dbReference>
<dbReference type="InterPro" id="IPR014284">
    <property type="entry name" value="RNA_pol_sigma-70_dom"/>
</dbReference>
<dbReference type="InterPro" id="IPR013325">
    <property type="entry name" value="RNA_pol_sigma_r2"/>
</dbReference>
<dbReference type="Gene3D" id="1.10.1740.10">
    <property type="match status" value="1"/>
</dbReference>
<gene>
    <name evidence="9" type="primary">sigW_1</name>
    <name evidence="8" type="synonym">sigW_2</name>
    <name evidence="9" type="ORF">BEH84_00044</name>
    <name evidence="8" type="ORF">BEI61_05797</name>
</gene>
<organism evidence="9 11">
    <name type="scientific">Eisenbergiella tayi</name>
    <dbReference type="NCBI Taxonomy" id="1432052"/>
    <lineage>
        <taxon>Bacteria</taxon>
        <taxon>Bacillati</taxon>
        <taxon>Bacillota</taxon>
        <taxon>Clostridia</taxon>
        <taxon>Lachnospirales</taxon>
        <taxon>Lachnospiraceae</taxon>
        <taxon>Eisenbergiella</taxon>
    </lineage>
</organism>
<evidence type="ECO:0000256" key="4">
    <source>
        <dbReference type="ARBA" id="ARBA00023125"/>
    </source>
</evidence>
<dbReference type="EMBL" id="MCGH01000005">
    <property type="protein sequence ID" value="ODM01805.1"/>
    <property type="molecule type" value="Genomic_DNA"/>
</dbReference>
<keyword evidence="4" id="KW-0238">DNA-binding</keyword>
<evidence type="ECO:0000256" key="1">
    <source>
        <dbReference type="ARBA" id="ARBA00010641"/>
    </source>
</evidence>
<protein>
    <submittedName>
        <fullName evidence="9">ECF RNA polymerase sigma factor SigW</fullName>
    </submittedName>
</protein>
<evidence type="ECO:0000313" key="9">
    <source>
        <dbReference type="EMBL" id="ODM12337.1"/>
    </source>
</evidence>
<dbReference type="Proteomes" id="UP000094067">
    <property type="component" value="Unassembled WGS sequence"/>
</dbReference>
<dbReference type="CDD" id="cd06171">
    <property type="entry name" value="Sigma70_r4"/>
    <property type="match status" value="1"/>
</dbReference>
<evidence type="ECO:0000259" key="7">
    <source>
        <dbReference type="Pfam" id="PF08281"/>
    </source>
</evidence>
<dbReference type="Pfam" id="PF04542">
    <property type="entry name" value="Sigma70_r2"/>
    <property type="match status" value="1"/>
</dbReference>
<evidence type="ECO:0000313" key="10">
    <source>
        <dbReference type="Proteomes" id="UP000094067"/>
    </source>
</evidence>
<feature type="domain" description="RNA polymerase sigma-70 region 2" evidence="6">
    <location>
        <begin position="22"/>
        <end position="88"/>
    </location>
</feature>
<dbReference type="AlphaFoldDB" id="A0A1E3AUF8"/>
<dbReference type="GO" id="GO:0003677">
    <property type="term" value="F:DNA binding"/>
    <property type="evidence" value="ECO:0007669"/>
    <property type="project" value="UniProtKB-KW"/>
</dbReference>
<dbReference type="SUPFAM" id="SSF88946">
    <property type="entry name" value="Sigma2 domain of RNA polymerase sigma factors"/>
    <property type="match status" value="1"/>
</dbReference>
<keyword evidence="5" id="KW-0804">Transcription</keyword>
<dbReference type="GeneID" id="93303409"/>
<evidence type="ECO:0000256" key="2">
    <source>
        <dbReference type="ARBA" id="ARBA00023015"/>
    </source>
</evidence>
<dbReference type="SUPFAM" id="SSF88659">
    <property type="entry name" value="Sigma3 and sigma4 domains of RNA polymerase sigma factors"/>
    <property type="match status" value="1"/>
</dbReference>
<proteinExistence type="inferred from homology"/>
<evidence type="ECO:0000256" key="5">
    <source>
        <dbReference type="ARBA" id="ARBA00023163"/>
    </source>
</evidence>
<reference evidence="10 11" key="1">
    <citation type="submission" date="2016-07" db="EMBL/GenBank/DDBJ databases">
        <title>Characterization of isolates of Eisenbergiella tayi derived from blood cultures, using whole genome sequencing.</title>
        <authorList>
            <person name="Burdz T."/>
            <person name="Wiebe D."/>
            <person name="Huynh C."/>
            <person name="Bernard K."/>
        </authorList>
    </citation>
    <scope>NUCLEOTIDE SEQUENCE [LARGE SCALE GENOMIC DNA]</scope>
    <source>
        <strain evidence="8 10">NML 110608</strain>
        <strain evidence="9 11">NML 120489</strain>
    </source>
</reference>
<dbReference type="PATRIC" id="fig|1432052.3.peg.39"/>
<comment type="caution">
    <text evidence="9">The sequence shown here is derived from an EMBL/GenBank/DDBJ whole genome shotgun (WGS) entry which is preliminary data.</text>
</comment>
<accession>A0A1E3AUF8</accession>
<dbReference type="InterPro" id="IPR007627">
    <property type="entry name" value="RNA_pol_sigma70_r2"/>
</dbReference>
<evidence type="ECO:0000256" key="3">
    <source>
        <dbReference type="ARBA" id="ARBA00023082"/>
    </source>
</evidence>
<evidence type="ECO:0000313" key="11">
    <source>
        <dbReference type="Proteomes" id="UP000095003"/>
    </source>
</evidence>
<sequence>MTREDEIFKKLKQGDENAPEELVKLYYPEILRYCLWHAPDRMAAEDAAQETFLKAIRFLDRYEHKGKFRPFLYQIAANTCVDEWRKKKAEPLPEEVEFTEPEFVRAEAEVDFGLLVERLPEEWKEIVLLRFAQELTLREIGLVLQLPLRTVQSRLRRALKQIKKEIQEGGGKNGI</sequence>
<dbReference type="Pfam" id="PF08281">
    <property type="entry name" value="Sigma70_r4_2"/>
    <property type="match status" value="1"/>
</dbReference>
<dbReference type="GO" id="GO:0016987">
    <property type="term" value="F:sigma factor activity"/>
    <property type="evidence" value="ECO:0007669"/>
    <property type="project" value="UniProtKB-KW"/>
</dbReference>
<dbReference type="NCBIfam" id="TIGR02937">
    <property type="entry name" value="sigma70-ECF"/>
    <property type="match status" value="1"/>
</dbReference>
<keyword evidence="3" id="KW-0731">Sigma factor</keyword>
<evidence type="ECO:0000313" key="8">
    <source>
        <dbReference type="EMBL" id="ODM01805.1"/>
    </source>
</evidence>
<keyword evidence="2" id="KW-0805">Transcription regulation</keyword>
<dbReference type="Proteomes" id="UP000095003">
    <property type="component" value="Unassembled WGS sequence"/>
</dbReference>
<dbReference type="InterPro" id="IPR013249">
    <property type="entry name" value="RNA_pol_sigma70_r4_t2"/>
</dbReference>